<sequence>MLKSDIGDKESGAEERGEQVVNYEIHITMKLYSMYRSKISISDCTLQKMKKSKLLQNSKDLLSRSFNPAKCKTSLRLAGSRLKLLRNKKEVQVKQMKREIAQLLESGQDRTARIRVEHVIREEKMMAAYDLLEIYCELIVARLPIIESQKNCPIDLKEAIASLVFAAPRCGDVPELLDARKHFTAKYGKDFTTAAIELRPQCGVGRMLVEKLSATAPDGQAKMKILRAIAEEHNVKWDPESFEEKESIPPNDLLSGPSSLRKESELYAEPPRFVPAQVQAQPSNNMMHGSPLNFSQQDARTSVGAEKLVPAQTSGVSTPFQPEARPPALGDERAQGDWNTSPLDRRRWNMEFKDATSAAQAAAESAERASMAARAAAELSIHGRILRQYSTESHKSDDDILKDEGPETHPNSNFSRENFSEASVGRSSFENTRLQTEKIDGIKPNDLKIATTFKEESTSGSHEISQSAFLKSKASADDYSLDHGVPVVDEYSRKNSLKEVSEDEVSVKKQSLRYEAETTNRWPEKDENLREGRIGKQHSVSSSYSQSSISDDVNIFSNSEYQKYENDAVEDRFVGTGKTSIHGKAPQTSSHESVDVVFDKFDSDIDDHGFDKGPTYDEHELDFDVPSLDQKSPDRLSINADSWSPRSSSSKIVKSNSSLFFTREKSSPDLSKNMTLKNDSELDFAPVTFDESDGPTSESDEDLNTRHNNVGASRDPRKQDESGQSVRSQFWDKTGQSVGSPFKHEENSVFGSKNLSLSSDDELNSSTEMHWKRNQVELLDSDYPEKFSLVKPSAKQLGRKDSQMESKEEIDDESSSESGERLNFGKLTGGFRHKGHNHLPFVKNRLDVSSSVKKEAETTATSPPIERPEIDTMLNHKKSSRTQVLPSESDSDSSDEDESSQKNSGRKQDLPVLMEIKTTKSRVGASKSFFGSDNSDLDDDSPMESLTRKEIPQPTPSLRLQKNLKHVILMLPWEENLQTLTPDSRHEFESRRKSRENPEQLNLAKMASKPTNSSLLGTPEKPKSGKATSKISQKSSVVEEPSSPQEKAEASIGSENRNESALNKTSSNKDESAKKASHVHPKLPDYDTLFQSLRMNRS</sequence>
<feature type="compositionally biased region" description="Polar residues" evidence="2">
    <location>
        <begin position="1053"/>
        <end position="1066"/>
    </location>
</feature>
<feature type="region of interest" description="Disordered" evidence="2">
    <location>
        <begin position="501"/>
        <end position="548"/>
    </location>
</feature>
<evidence type="ECO:0000256" key="1">
    <source>
        <dbReference type="ARBA" id="ARBA00005536"/>
    </source>
</evidence>
<dbReference type="PANTHER" id="PTHR12161:SF13">
    <property type="entry name" value="REGULATOR OF VPS4 ACTIVITY IN THE MVB PATHWAY PROTEIN"/>
    <property type="match status" value="1"/>
</dbReference>
<dbReference type="EMBL" id="JABTTQ020000388">
    <property type="protein sequence ID" value="KAK6139595.1"/>
    <property type="molecule type" value="Genomic_DNA"/>
</dbReference>
<evidence type="ECO:0008006" key="5">
    <source>
        <dbReference type="Google" id="ProtNLM"/>
    </source>
</evidence>
<feature type="compositionally biased region" description="Basic and acidic residues" evidence="2">
    <location>
        <begin position="512"/>
        <end position="534"/>
    </location>
</feature>
<reference evidence="3 4" key="1">
    <citation type="journal article" date="2021" name="Comput. Struct. Biotechnol. J.">
        <title>De novo genome assembly of the potent medicinal plant Rehmannia glutinosa using nanopore technology.</title>
        <authorList>
            <person name="Ma L."/>
            <person name="Dong C."/>
            <person name="Song C."/>
            <person name="Wang X."/>
            <person name="Zheng X."/>
            <person name="Niu Y."/>
            <person name="Chen S."/>
            <person name="Feng W."/>
        </authorList>
    </citation>
    <scope>NUCLEOTIDE SEQUENCE [LARGE SCALE GENOMIC DNA]</scope>
    <source>
        <strain evidence="3">DH-2019</strain>
    </source>
</reference>
<dbReference type="Pfam" id="PF03398">
    <property type="entry name" value="Ist1"/>
    <property type="match status" value="1"/>
</dbReference>
<feature type="compositionally biased region" description="Low complexity" evidence="2">
    <location>
        <begin position="1032"/>
        <end position="1045"/>
    </location>
</feature>
<organism evidence="3 4">
    <name type="scientific">Rehmannia glutinosa</name>
    <name type="common">Chinese foxglove</name>
    <dbReference type="NCBI Taxonomy" id="99300"/>
    <lineage>
        <taxon>Eukaryota</taxon>
        <taxon>Viridiplantae</taxon>
        <taxon>Streptophyta</taxon>
        <taxon>Embryophyta</taxon>
        <taxon>Tracheophyta</taxon>
        <taxon>Spermatophyta</taxon>
        <taxon>Magnoliopsida</taxon>
        <taxon>eudicotyledons</taxon>
        <taxon>Gunneridae</taxon>
        <taxon>Pentapetalae</taxon>
        <taxon>asterids</taxon>
        <taxon>lamiids</taxon>
        <taxon>Lamiales</taxon>
        <taxon>Orobanchaceae</taxon>
        <taxon>Rehmannieae</taxon>
        <taxon>Rehmannia</taxon>
    </lineage>
</organism>
<feature type="compositionally biased region" description="Polar residues" evidence="2">
    <location>
        <begin position="409"/>
        <end position="434"/>
    </location>
</feature>
<dbReference type="Proteomes" id="UP001318860">
    <property type="component" value="Unassembled WGS sequence"/>
</dbReference>
<evidence type="ECO:0000256" key="2">
    <source>
        <dbReference type="SAM" id="MobiDB-lite"/>
    </source>
</evidence>
<proteinExistence type="inferred from homology"/>
<feature type="region of interest" description="Disordered" evidence="2">
    <location>
        <begin position="982"/>
        <end position="1098"/>
    </location>
</feature>
<feature type="compositionally biased region" description="Basic and acidic residues" evidence="2">
    <location>
        <begin position="983"/>
        <end position="998"/>
    </location>
</feature>
<keyword evidence="4" id="KW-1185">Reference proteome</keyword>
<comment type="similarity">
    <text evidence="1">Belongs to the IST1 family.</text>
</comment>
<feature type="compositionally biased region" description="Basic and acidic residues" evidence="2">
    <location>
        <begin position="392"/>
        <end position="407"/>
    </location>
</feature>
<protein>
    <recommendedName>
        <fullName evidence="5">IST1-like protein</fullName>
    </recommendedName>
</protein>
<feature type="compositionally biased region" description="Basic and acidic residues" evidence="2">
    <location>
        <begin position="237"/>
        <end position="247"/>
    </location>
</feature>
<accession>A0ABR0VWD5</accession>
<feature type="region of interest" description="Disordered" evidence="2">
    <location>
        <begin position="237"/>
        <end position="258"/>
    </location>
</feature>
<feature type="compositionally biased region" description="Polar residues" evidence="2">
    <location>
        <begin position="1089"/>
        <end position="1098"/>
    </location>
</feature>
<dbReference type="Gene3D" id="1.20.1260.60">
    <property type="entry name" value="Vacuolar protein sorting-associated protein Ist1"/>
    <property type="match status" value="1"/>
</dbReference>
<comment type="caution">
    <text evidence="3">The sequence shown here is derived from an EMBL/GenBank/DDBJ whole genome shotgun (WGS) entry which is preliminary data.</text>
</comment>
<feature type="region of interest" description="Disordered" evidence="2">
    <location>
        <begin position="312"/>
        <end position="342"/>
    </location>
</feature>
<feature type="region of interest" description="Disordered" evidence="2">
    <location>
        <begin position="608"/>
        <end position="768"/>
    </location>
</feature>
<dbReference type="InterPro" id="IPR005061">
    <property type="entry name" value="Ist1"/>
</dbReference>
<gene>
    <name evidence="3" type="ORF">DH2020_026662</name>
</gene>
<feature type="compositionally biased region" description="Acidic residues" evidence="2">
    <location>
        <begin position="690"/>
        <end position="702"/>
    </location>
</feature>
<dbReference type="PANTHER" id="PTHR12161">
    <property type="entry name" value="IST1 FAMILY MEMBER"/>
    <property type="match status" value="1"/>
</dbReference>
<dbReference type="InterPro" id="IPR042277">
    <property type="entry name" value="IST1-like"/>
</dbReference>
<name>A0ABR0VWD5_REHGL</name>
<feature type="compositionally biased region" description="Low complexity" evidence="2">
    <location>
        <begin position="642"/>
        <end position="658"/>
    </location>
</feature>
<feature type="compositionally biased region" description="Polar residues" evidence="2">
    <location>
        <begin position="668"/>
        <end position="677"/>
    </location>
</feature>
<evidence type="ECO:0000313" key="4">
    <source>
        <dbReference type="Proteomes" id="UP001318860"/>
    </source>
</evidence>
<feature type="region of interest" description="Disordered" evidence="2">
    <location>
        <begin position="388"/>
        <end position="440"/>
    </location>
</feature>
<feature type="compositionally biased region" description="Basic and acidic residues" evidence="2">
    <location>
        <begin position="798"/>
        <end position="807"/>
    </location>
</feature>
<feature type="compositionally biased region" description="Low complexity" evidence="2">
    <location>
        <begin position="539"/>
        <end position="548"/>
    </location>
</feature>
<feature type="compositionally biased region" description="Acidic residues" evidence="2">
    <location>
        <begin position="889"/>
        <end position="898"/>
    </location>
</feature>
<feature type="region of interest" description="Disordered" evidence="2">
    <location>
        <begin position="790"/>
        <end position="957"/>
    </location>
</feature>
<feature type="compositionally biased region" description="Basic and acidic residues" evidence="2">
    <location>
        <begin position="608"/>
        <end position="618"/>
    </location>
</feature>
<evidence type="ECO:0000313" key="3">
    <source>
        <dbReference type="EMBL" id="KAK6139595.1"/>
    </source>
</evidence>